<dbReference type="Proteomes" id="UP000567293">
    <property type="component" value="Unassembled WGS sequence"/>
</dbReference>
<gene>
    <name evidence="1" type="ORF">HRJ53_11965</name>
</gene>
<proteinExistence type="predicted"/>
<reference evidence="1" key="1">
    <citation type="submission" date="2020-06" db="EMBL/GenBank/DDBJ databases">
        <title>Legume-microbial interactions unlock mineral nutrients during tropical forest succession.</title>
        <authorList>
            <person name="Epihov D.Z."/>
        </authorList>
    </citation>
    <scope>NUCLEOTIDE SEQUENCE [LARGE SCALE GENOMIC DNA]</scope>
    <source>
        <strain evidence="1">Pan2503</strain>
    </source>
</reference>
<protein>
    <submittedName>
        <fullName evidence="1">Uncharacterized protein</fullName>
    </submittedName>
</protein>
<organism evidence="1 2">
    <name type="scientific">Candidatus Acidiferrum panamense</name>
    <dbReference type="NCBI Taxonomy" id="2741543"/>
    <lineage>
        <taxon>Bacteria</taxon>
        <taxon>Pseudomonadati</taxon>
        <taxon>Acidobacteriota</taxon>
        <taxon>Terriglobia</taxon>
        <taxon>Candidatus Acidiferrales</taxon>
        <taxon>Candidatus Acidiferrum</taxon>
    </lineage>
</organism>
<evidence type="ECO:0000313" key="1">
    <source>
        <dbReference type="EMBL" id="MBA0085703.1"/>
    </source>
</evidence>
<accession>A0A7V8NQL8</accession>
<name>A0A7V8NQL8_9BACT</name>
<comment type="caution">
    <text evidence="1">The sequence shown here is derived from an EMBL/GenBank/DDBJ whole genome shotgun (WGS) entry which is preliminary data.</text>
</comment>
<dbReference type="EMBL" id="JACDQQ010001167">
    <property type="protein sequence ID" value="MBA0085703.1"/>
    <property type="molecule type" value="Genomic_DNA"/>
</dbReference>
<sequence length="55" mass="6471">MTTPKFWPLDFDPEGEVYENVAWDLPGYNRASARAEDSIHPFARRRHRAQANRRA</sequence>
<keyword evidence="2" id="KW-1185">Reference proteome</keyword>
<evidence type="ECO:0000313" key="2">
    <source>
        <dbReference type="Proteomes" id="UP000567293"/>
    </source>
</evidence>
<dbReference type="AlphaFoldDB" id="A0A7V8NQL8"/>